<dbReference type="SMART" id="SM00209">
    <property type="entry name" value="TSP1"/>
    <property type="match status" value="2"/>
</dbReference>
<proteinExistence type="predicted"/>
<dbReference type="Pfam" id="PF19030">
    <property type="entry name" value="TSP1_ADAMTS"/>
    <property type="match status" value="2"/>
</dbReference>
<dbReference type="PROSITE" id="PS50092">
    <property type="entry name" value="TSP1"/>
    <property type="match status" value="1"/>
</dbReference>
<dbReference type="Proteomes" id="UP001266305">
    <property type="component" value="Unassembled WGS sequence"/>
</dbReference>
<evidence type="ECO:0000313" key="5">
    <source>
        <dbReference type="Proteomes" id="UP001266305"/>
    </source>
</evidence>
<comment type="caution">
    <text evidence="4">The sequence shown here is derived from an EMBL/GenBank/DDBJ whole genome shotgun (WGS) entry which is preliminary data.</text>
</comment>
<dbReference type="Gene3D" id="2.20.100.10">
    <property type="entry name" value="Thrombospondin type-1 (TSP1) repeat"/>
    <property type="match status" value="2"/>
</dbReference>
<keyword evidence="2" id="KW-0964">Secreted</keyword>
<feature type="region of interest" description="Disordered" evidence="3">
    <location>
        <begin position="1"/>
        <end position="24"/>
    </location>
</feature>
<dbReference type="InterPro" id="IPR050439">
    <property type="entry name" value="ADAMTS_ADAMTS-like"/>
</dbReference>
<evidence type="ECO:0000313" key="4">
    <source>
        <dbReference type="EMBL" id="KAK2120553.1"/>
    </source>
</evidence>
<comment type="subcellular location">
    <subcellularLocation>
        <location evidence="1">Secreted</location>
    </subcellularLocation>
</comment>
<protein>
    <submittedName>
        <fullName evidence="4">ADAMTS-like protein 2</fullName>
    </submittedName>
</protein>
<accession>A0ABQ9WFX5</accession>
<dbReference type="InterPro" id="IPR000884">
    <property type="entry name" value="TSP1_rpt"/>
</dbReference>
<organism evidence="4 5">
    <name type="scientific">Saguinus oedipus</name>
    <name type="common">Cotton-top tamarin</name>
    <name type="synonym">Oedipomidas oedipus</name>
    <dbReference type="NCBI Taxonomy" id="9490"/>
    <lineage>
        <taxon>Eukaryota</taxon>
        <taxon>Metazoa</taxon>
        <taxon>Chordata</taxon>
        <taxon>Craniata</taxon>
        <taxon>Vertebrata</taxon>
        <taxon>Euteleostomi</taxon>
        <taxon>Mammalia</taxon>
        <taxon>Eutheria</taxon>
        <taxon>Euarchontoglires</taxon>
        <taxon>Primates</taxon>
        <taxon>Haplorrhini</taxon>
        <taxon>Platyrrhini</taxon>
        <taxon>Cebidae</taxon>
        <taxon>Callitrichinae</taxon>
        <taxon>Saguinus</taxon>
    </lineage>
</organism>
<reference evidence="4 5" key="1">
    <citation type="submission" date="2023-05" db="EMBL/GenBank/DDBJ databases">
        <title>B98-5 Cell Line De Novo Hybrid Assembly: An Optical Mapping Approach.</title>
        <authorList>
            <person name="Kananen K."/>
            <person name="Auerbach J.A."/>
            <person name="Kautto E."/>
            <person name="Blachly J.S."/>
        </authorList>
    </citation>
    <scope>NUCLEOTIDE SEQUENCE [LARGE SCALE GENOMIC DNA]</scope>
    <source>
        <strain evidence="4">B95-8</strain>
        <tissue evidence="4">Cell line</tissue>
    </source>
</reference>
<dbReference type="PANTHER" id="PTHR13723">
    <property type="entry name" value="ADAMTS A DISINTEGRIN AND METALLOPROTEASE WITH THROMBOSPONDIN MOTIFS PROTEASE"/>
    <property type="match status" value="1"/>
</dbReference>
<dbReference type="PANTHER" id="PTHR13723:SF147">
    <property type="entry name" value="ADAMTS-LIKE PROTEIN 2"/>
    <property type="match status" value="1"/>
</dbReference>
<dbReference type="InterPro" id="IPR036383">
    <property type="entry name" value="TSP1_rpt_sf"/>
</dbReference>
<name>A0ABQ9WFX5_SAGOE</name>
<dbReference type="EMBL" id="JASSZA010000001">
    <property type="protein sequence ID" value="KAK2120553.1"/>
    <property type="molecule type" value="Genomic_DNA"/>
</dbReference>
<sequence length="158" mass="17028">MATASTLPGSHSSPLGLTSRAPPGVVASHPVSPVCPSSLQCSGSCGQGRTIRHVYCKTSDGRVVPESQCQMETKPLAIHPCGDKNCPAHWLAQDWERCNTTCGRGVKKRLVLCMELANGKPQTRSSPECGLAKKPPEESTCFERPCFKWYTSPWSEAA</sequence>
<evidence type="ECO:0000256" key="3">
    <source>
        <dbReference type="SAM" id="MobiDB-lite"/>
    </source>
</evidence>
<keyword evidence="5" id="KW-1185">Reference proteome</keyword>
<evidence type="ECO:0000256" key="2">
    <source>
        <dbReference type="ARBA" id="ARBA00022525"/>
    </source>
</evidence>
<dbReference type="SUPFAM" id="SSF82895">
    <property type="entry name" value="TSP-1 type 1 repeat"/>
    <property type="match status" value="2"/>
</dbReference>
<evidence type="ECO:0000256" key="1">
    <source>
        <dbReference type="ARBA" id="ARBA00004613"/>
    </source>
</evidence>
<gene>
    <name evidence="4" type="primary">ADAMTSL2_4</name>
    <name evidence="4" type="ORF">P7K49_001939</name>
</gene>
<feature type="compositionally biased region" description="Polar residues" evidence="3">
    <location>
        <begin position="1"/>
        <end position="16"/>
    </location>
</feature>